<dbReference type="RefSeq" id="WP_267538813.1">
    <property type="nucleotide sequence ID" value="NZ_JAPNKA010000001.1"/>
</dbReference>
<proteinExistence type="predicted"/>
<evidence type="ECO:0000313" key="2">
    <source>
        <dbReference type="EMBL" id="MCY1080137.1"/>
    </source>
</evidence>
<accession>A0ABT4AGZ2</accession>
<comment type="caution">
    <text evidence="2">The sequence shown here is derived from an EMBL/GenBank/DDBJ whole genome shotgun (WGS) entry which is preliminary data.</text>
</comment>
<name>A0ABT4AGZ2_9BACT</name>
<dbReference type="CDD" id="cd04301">
    <property type="entry name" value="NAT_SF"/>
    <property type="match status" value="1"/>
</dbReference>
<evidence type="ECO:0000259" key="1">
    <source>
        <dbReference type="PROSITE" id="PS51186"/>
    </source>
</evidence>
<reference evidence="2 3" key="1">
    <citation type="submission" date="2022-11" db="EMBL/GenBank/DDBJ databases">
        <title>Minimal conservation of predation-associated metabolite biosynthetic gene clusters underscores biosynthetic potential of Myxococcota including descriptions for ten novel species: Archangium lansinium sp. nov., Myxococcus landrumus sp. nov., Nannocystis bai.</title>
        <authorList>
            <person name="Ahearne A."/>
            <person name="Stevens C."/>
            <person name="Phillips K."/>
        </authorList>
    </citation>
    <scope>NUCLEOTIDE SEQUENCE [LARGE SCALE GENOMIC DNA]</scope>
    <source>
        <strain evidence="2 3">MIWBW</strain>
    </source>
</reference>
<sequence>MQPYRRFHSQYRERLSLADGTWAELRMVRREDAALLREGFERLSSRSRYQRFLSAKPRLTAEELSYLTSVDGERHVAIGAVTWSPSGKEVGLGVARFFRQAHAPEVAEVAITVVDDAQGKGLGRILMDRLVEAARERGVERFEFRVLAGNVPMYKLVQALAPCEPEQDEEALCFSVPLAAPVRGGSEVLRSLLALAAQGALTLIGPTCRWRGVSRVPPPEVAYEEEARSP</sequence>
<gene>
    <name evidence="2" type="ORF">OV287_37365</name>
</gene>
<dbReference type="Pfam" id="PF00583">
    <property type="entry name" value="Acetyltransf_1"/>
    <property type="match status" value="1"/>
</dbReference>
<dbReference type="EMBL" id="JAPNKA010000001">
    <property type="protein sequence ID" value="MCY1080137.1"/>
    <property type="molecule type" value="Genomic_DNA"/>
</dbReference>
<dbReference type="InterPro" id="IPR000182">
    <property type="entry name" value="GNAT_dom"/>
</dbReference>
<dbReference type="Gene3D" id="3.40.630.30">
    <property type="match status" value="1"/>
</dbReference>
<dbReference type="Proteomes" id="UP001207654">
    <property type="component" value="Unassembled WGS sequence"/>
</dbReference>
<feature type="domain" description="N-acetyltransferase" evidence="1">
    <location>
        <begin position="23"/>
        <end position="179"/>
    </location>
</feature>
<organism evidence="2 3">
    <name type="scientific">Archangium lansingense</name>
    <dbReference type="NCBI Taxonomy" id="2995310"/>
    <lineage>
        <taxon>Bacteria</taxon>
        <taxon>Pseudomonadati</taxon>
        <taxon>Myxococcota</taxon>
        <taxon>Myxococcia</taxon>
        <taxon>Myxococcales</taxon>
        <taxon>Cystobacterineae</taxon>
        <taxon>Archangiaceae</taxon>
        <taxon>Archangium</taxon>
    </lineage>
</organism>
<keyword evidence="3" id="KW-1185">Reference proteome</keyword>
<protein>
    <submittedName>
        <fullName evidence="2">GNAT family N-acetyltransferase</fullName>
    </submittedName>
</protein>
<dbReference type="InterPro" id="IPR016181">
    <property type="entry name" value="Acyl_CoA_acyltransferase"/>
</dbReference>
<dbReference type="PROSITE" id="PS51186">
    <property type="entry name" value="GNAT"/>
    <property type="match status" value="1"/>
</dbReference>
<dbReference type="SUPFAM" id="SSF55729">
    <property type="entry name" value="Acyl-CoA N-acyltransferases (Nat)"/>
    <property type="match status" value="1"/>
</dbReference>
<evidence type="ECO:0000313" key="3">
    <source>
        <dbReference type="Proteomes" id="UP001207654"/>
    </source>
</evidence>